<evidence type="ECO:0000256" key="2">
    <source>
        <dbReference type="ARBA" id="ARBA00023043"/>
    </source>
</evidence>
<evidence type="ECO:0000313" key="4">
    <source>
        <dbReference type="EMBL" id="CAE7361520.1"/>
    </source>
</evidence>
<dbReference type="InterPro" id="IPR002110">
    <property type="entry name" value="Ankyrin_rpt"/>
</dbReference>
<feature type="repeat" description="ANK" evidence="3">
    <location>
        <begin position="541"/>
        <end position="573"/>
    </location>
</feature>
<dbReference type="PROSITE" id="PS50297">
    <property type="entry name" value="ANK_REP_REGION"/>
    <property type="match status" value="1"/>
</dbReference>
<accession>A0A812PST3</accession>
<dbReference type="PANTHER" id="PTHR24173">
    <property type="entry name" value="ANKYRIN REPEAT CONTAINING"/>
    <property type="match status" value="1"/>
</dbReference>
<dbReference type="OrthoDB" id="418370at2759"/>
<dbReference type="Gene3D" id="3.40.50.300">
    <property type="entry name" value="P-loop containing nucleotide triphosphate hydrolases"/>
    <property type="match status" value="1"/>
</dbReference>
<dbReference type="SUPFAM" id="SSF48403">
    <property type="entry name" value="Ankyrin repeat"/>
    <property type="match status" value="1"/>
</dbReference>
<gene>
    <name evidence="4" type="primary">AKT1</name>
    <name evidence="4" type="ORF">SNAT2548_LOCUS19462</name>
</gene>
<keyword evidence="1" id="KW-0677">Repeat</keyword>
<keyword evidence="5" id="KW-1185">Reference proteome</keyword>
<name>A0A812PST3_9DINO</name>
<dbReference type="PROSITE" id="PS50088">
    <property type="entry name" value="ANK_REPEAT"/>
    <property type="match status" value="1"/>
</dbReference>
<dbReference type="PANTHER" id="PTHR24173:SF74">
    <property type="entry name" value="ANKYRIN REPEAT DOMAIN-CONTAINING PROTEIN 16"/>
    <property type="match status" value="1"/>
</dbReference>
<dbReference type="Pfam" id="PF12796">
    <property type="entry name" value="Ank_2"/>
    <property type="match status" value="1"/>
</dbReference>
<dbReference type="Pfam" id="PF00023">
    <property type="entry name" value="Ank"/>
    <property type="match status" value="2"/>
</dbReference>
<dbReference type="EMBL" id="CAJNDS010002179">
    <property type="protein sequence ID" value="CAE7361520.1"/>
    <property type="molecule type" value="Genomic_DNA"/>
</dbReference>
<dbReference type="InterPro" id="IPR036770">
    <property type="entry name" value="Ankyrin_rpt-contain_sf"/>
</dbReference>
<evidence type="ECO:0000256" key="1">
    <source>
        <dbReference type="ARBA" id="ARBA00022737"/>
    </source>
</evidence>
<comment type="caution">
    <text evidence="4">The sequence shown here is derived from an EMBL/GenBank/DDBJ whole genome shotgun (WGS) entry which is preliminary data.</text>
</comment>
<proteinExistence type="predicted"/>
<reference evidence="4" key="1">
    <citation type="submission" date="2021-02" db="EMBL/GenBank/DDBJ databases">
        <authorList>
            <person name="Dougan E. K."/>
            <person name="Rhodes N."/>
            <person name="Thang M."/>
            <person name="Chan C."/>
        </authorList>
    </citation>
    <scope>NUCLEOTIDE SEQUENCE</scope>
</reference>
<dbReference type="InterPro" id="IPR027417">
    <property type="entry name" value="P-loop_NTPase"/>
</dbReference>
<organism evidence="4 5">
    <name type="scientific">Symbiodinium natans</name>
    <dbReference type="NCBI Taxonomy" id="878477"/>
    <lineage>
        <taxon>Eukaryota</taxon>
        <taxon>Sar</taxon>
        <taxon>Alveolata</taxon>
        <taxon>Dinophyceae</taxon>
        <taxon>Suessiales</taxon>
        <taxon>Symbiodiniaceae</taxon>
        <taxon>Symbiodinium</taxon>
    </lineage>
</organism>
<protein>
    <submittedName>
        <fullName evidence="4">AKT1 protein</fullName>
    </submittedName>
</protein>
<dbReference type="SMART" id="SM00248">
    <property type="entry name" value="ANK"/>
    <property type="match status" value="5"/>
</dbReference>
<sequence length="1331" mass="146581">MSCGQCVGRPETPLQCHAESVRREKRKVAEDFSMLFPMYTVSAEAALEMSTLKPHEELLVSGKLSLFEDGMGKALFVSHQWVSRSHPDPEFKQFRVLQEALRNIAHGISQISMDTITEAVFGLARGISTSEFQVSELFLWYDFFSCPQVPLVTDESGQPQNVQQKAISSIPAYISRCQFFMALCPVIDSPDGSQVFSQVSWSGRGWCRVEKAVRELSIHGGSWILVKSAKHQEITAPLMLDPPGEGDFTLERDRAAVAPVLRHVLKVKLVAYLEQGDFTSYRLLLNQQGARLRGLPAECNDDLVPGFEADAVAPWPRALAKFLHENGFRHPMERDAAGWSCLCYAAMRGDPEVIQALLQCRGDPNDKITKGQPQLGIDKGTPVLGICTKFKNHEAMNLLLAAGSKISVSGILQTALSCACYVDDAEAVHCLCASGGDPNEKNPFGVSALRQACITGSLHAMQALLEHADSLDVSLSLHWLAMGQRSSAKALDLLIQARADVNEQYLPNRTSPLGLFWMLKGFQHRAGRRSTQLRSVGYHHYGATPLMIAIICGNYEAAAALMVRGARLDLKNSRCRTAADLAREMCSPDYLMAALGGQMARCDSLEYLRAPAVGRFEGLPDLLLQVATLDGSAVSAAMATQNLRCFQQSQVFWSRVLGMFQDLGLPTPAAPAPAPVWHFRTPWADNLCWSGGLSEEHCCDLAFGLQGAPGCFDDFWTFHRCCVQNLSFPPLDDAACGSGGPYGTTLFSPLDGPPWVQDVPSPEEPFVFLWDEKSGGTAFMQWLKYSVWKLGKLDSAFMYTMPGHPVAVGSPFYLKTAGPQQRARFEIVSGHFDWRALHEGIDCPSRQKVRCFVLIRDPVDRFLSYYRERTDGRFAQGLGRGPSGWSAAAWRRYLRGVQRTRLWYDGQETGLFCNRENMLCVDLDKTGTAHPLSHRVRPKKAQEKFYFRFLGGPQNRLAWMLDPEHGQARTAIWRLRRCVVGLQMEDPQGFHEVLGHHFPWIHELKVASYTSHQLRRQRVPSPYAMYMLPPLAQAWAILACMSAIDVQKPYWCPPNTWKGIWVGICKYQATCESLAMAGLTCEGVALIDQCNVICAPPCCVTTSTTTRTSTATGTTISATQTTYTETHTETSSTTASVSQTSTFTISTTGTGSTVTRTATLTMPTTTEAPPTTTQGPAAVMRLAMRVKVMNPDDYIEYFEDARVKGAYLRVMSNITGVPDDQVGLDMMAQTMGNLTIIFTLTIPYMDNGTAMVPSVPLGPMQAKLMGMSIAGFNTMIQEAVDAATGEGTYSQQVLSVSEATGSTNDVSAACSGRLAIWVVPLWALVAARVRR</sequence>
<keyword evidence="2 3" id="KW-0040">ANK repeat</keyword>
<dbReference type="SUPFAM" id="SSF52540">
    <property type="entry name" value="P-loop containing nucleoside triphosphate hydrolases"/>
    <property type="match status" value="1"/>
</dbReference>
<evidence type="ECO:0000256" key="3">
    <source>
        <dbReference type="PROSITE-ProRule" id="PRU00023"/>
    </source>
</evidence>
<dbReference type="Proteomes" id="UP000604046">
    <property type="component" value="Unassembled WGS sequence"/>
</dbReference>
<dbReference type="Gene3D" id="1.25.40.20">
    <property type="entry name" value="Ankyrin repeat-containing domain"/>
    <property type="match status" value="1"/>
</dbReference>
<evidence type="ECO:0000313" key="5">
    <source>
        <dbReference type="Proteomes" id="UP000604046"/>
    </source>
</evidence>